<feature type="binding site" evidence="8">
    <location>
        <position position="116"/>
    </location>
    <ligand>
        <name>FAD</name>
        <dbReference type="ChEBI" id="CHEBI:57692"/>
    </ligand>
</feature>
<dbReference type="PRINTS" id="PR00411">
    <property type="entry name" value="PNDRDTASEI"/>
</dbReference>
<dbReference type="InterPro" id="IPR004099">
    <property type="entry name" value="Pyr_nucl-diS_OxRdtase_dimer"/>
</dbReference>
<evidence type="ECO:0000313" key="14">
    <source>
        <dbReference type="Proteomes" id="UP000192872"/>
    </source>
</evidence>
<feature type="binding site" evidence="8">
    <location>
        <position position="200"/>
    </location>
    <ligand>
        <name>NAD(+)</name>
        <dbReference type="ChEBI" id="CHEBI:57540"/>
    </ligand>
</feature>
<comment type="cofactor">
    <cofactor evidence="8">
        <name>FAD</name>
        <dbReference type="ChEBI" id="CHEBI:57692"/>
    </cofactor>
    <text evidence="8">Binds 1 FAD per subunit.</text>
</comment>
<protein>
    <submittedName>
        <fullName evidence="13">Dihydrolipoamide dehydrogenase</fullName>
    </submittedName>
</protein>
<evidence type="ECO:0000313" key="13">
    <source>
        <dbReference type="EMBL" id="OQW49563.1"/>
    </source>
</evidence>
<comment type="similarity">
    <text evidence="1 10">Belongs to the class-I pyridine nucleotide-disulfide oxidoreductase family.</text>
</comment>
<evidence type="ECO:0000256" key="9">
    <source>
        <dbReference type="PIRSR" id="PIRSR000350-4"/>
    </source>
</evidence>
<dbReference type="InterPro" id="IPR012999">
    <property type="entry name" value="Pyr_OxRdtase_I_AS"/>
</dbReference>
<dbReference type="GO" id="GO:0016668">
    <property type="term" value="F:oxidoreductase activity, acting on a sulfur group of donors, NAD(P) as acceptor"/>
    <property type="evidence" value="ECO:0007669"/>
    <property type="project" value="InterPro"/>
</dbReference>
<keyword evidence="3 8" id="KW-0274">FAD</keyword>
<feature type="domain" description="Pyridine nucleotide-disulphide oxidoreductase dimerisation" evidence="11">
    <location>
        <begin position="343"/>
        <end position="449"/>
    </location>
</feature>
<keyword evidence="8" id="KW-0547">Nucleotide-binding</keyword>
<dbReference type="PROSITE" id="PS00076">
    <property type="entry name" value="PYRIDINE_REDOX_1"/>
    <property type="match status" value="1"/>
</dbReference>
<evidence type="ECO:0000256" key="2">
    <source>
        <dbReference type="ARBA" id="ARBA00022630"/>
    </source>
</evidence>
<dbReference type="InterPro" id="IPR036188">
    <property type="entry name" value="FAD/NAD-bd_sf"/>
</dbReference>
<evidence type="ECO:0000256" key="10">
    <source>
        <dbReference type="RuleBase" id="RU003691"/>
    </source>
</evidence>
<feature type="disulfide bond" description="Redox-active" evidence="9">
    <location>
        <begin position="43"/>
        <end position="48"/>
    </location>
</feature>
<name>A0A1W9HQ77_9HYPH</name>
<dbReference type="EMBL" id="LWDL01000031">
    <property type="protein sequence ID" value="OQW49563.1"/>
    <property type="molecule type" value="Genomic_DNA"/>
</dbReference>
<dbReference type="InterPro" id="IPR001100">
    <property type="entry name" value="Pyr_nuc-diS_OxRdtase"/>
</dbReference>
<evidence type="ECO:0000259" key="12">
    <source>
        <dbReference type="Pfam" id="PF07992"/>
    </source>
</evidence>
<dbReference type="GO" id="GO:0050660">
    <property type="term" value="F:flavin adenine dinucleotide binding"/>
    <property type="evidence" value="ECO:0007669"/>
    <property type="project" value="TreeGrafter"/>
</dbReference>
<evidence type="ECO:0000256" key="1">
    <source>
        <dbReference type="ARBA" id="ARBA00007532"/>
    </source>
</evidence>
<dbReference type="GO" id="GO:0003955">
    <property type="term" value="F:NAD(P)H dehydrogenase (quinone) activity"/>
    <property type="evidence" value="ECO:0007669"/>
    <property type="project" value="TreeGrafter"/>
</dbReference>
<dbReference type="PANTHER" id="PTHR43014:SF2">
    <property type="entry name" value="MERCURIC REDUCTASE"/>
    <property type="match status" value="1"/>
</dbReference>
<dbReference type="Gene3D" id="3.50.50.60">
    <property type="entry name" value="FAD/NAD(P)-binding domain"/>
    <property type="match status" value="2"/>
</dbReference>
<dbReference type="RefSeq" id="WP_376799759.1">
    <property type="nucleotide sequence ID" value="NZ_DBNB01000008.1"/>
</dbReference>
<organism evidence="13 14">
    <name type="scientific">Candidatus Raskinella chloraquaticus</name>
    <dbReference type="NCBI Taxonomy" id="1951219"/>
    <lineage>
        <taxon>Bacteria</taxon>
        <taxon>Pseudomonadati</taxon>
        <taxon>Pseudomonadota</taxon>
        <taxon>Alphaproteobacteria</taxon>
        <taxon>Hyphomicrobiales</taxon>
        <taxon>Phreatobacteraceae</taxon>
        <taxon>Candidatus Raskinella</taxon>
    </lineage>
</organism>
<feature type="domain" description="FAD/NAD(P)-binding" evidence="12">
    <location>
        <begin position="7"/>
        <end position="322"/>
    </location>
</feature>
<evidence type="ECO:0000256" key="3">
    <source>
        <dbReference type="ARBA" id="ARBA00022827"/>
    </source>
</evidence>
<dbReference type="PANTHER" id="PTHR43014">
    <property type="entry name" value="MERCURIC REDUCTASE"/>
    <property type="match status" value="1"/>
</dbReference>
<gene>
    <name evidence="13" type="ORF">A4S15_02190</name>
</gene>
<feature type="binding site" evidence="8">
    <location>
        <position position="52"/>
    </location>
    <ligand>
        <name>FAD</name>
        <dbReference type="ChEBI" id="CHEBI:57692"/>
    </ligand>
</feature>
<sequence length="475" mass="50223">MTIIACDLCVIGAGSGGLSVAAAAAAFGVNVVLIERGKMGGDCLNTGCVPSKALIAAAHQVHAARHAKVFGIDADQITVDYARVHDHIHDVIATIAPVDSQERFESLGVTVLRGEGRFVSPSTVQVGDSTVRARRFVIATGSHAAVPPIPGLKDVPYLTNESVFDLKALPARLLVLGGGPIGCELAQSFQRLGSAVTVIEMARPLAKDDPEAAAIVIEAMRRDGVEFMLGRKAGAVTRDGDMITLSLEGEDGSVSQVSGTHLLVATGRRPILHGLNLEAGNIASTPRGITVDSGLRSVTNRRVYAVGDVAGGAQFTHAANYHAGLVIRNALFRLPVKVEATAIPWATYTEPELAQAGLTEDAARRMHGDIRVMNAPFHHNDRAIAERDTDGFIKAITTKTGRVLGATIVGRGAGDIAGQWQMAVNQKMNIRAFAGTVYPYPTRAEISRRAAIAYFAPSLASPWLRRLIALLRHLG</sequence>
<evidence type="ECO:0000256" key="7">
    <source>
        <dbReference type="ARBA" id="ARBA00023284"/>
    </source>
</evidence>
<dbReference type="SUPFAM" id="SSF55424">
    <property type="entry name" value="FAD/NAD-linked reductases, dimerisation (C-terminal) domain"/>
    <property type="match status" value="1"/>
</dbReference>
<evidence type="ECO:0000259" key="11">
    <source>
        <dbReference type="Pfam" id="PF02852"/>
    </source>
</evidence>
<reference evidence="13 14" key="1">
    <citation type="journal article" date="2017" name="Water Res.">
        <title>Comammox in drinking water systems.</title>
        <authorList>
            <person name="Wang Y."/>
            <person name="Ma L."/>
            <person name="Mao Y."/>
            <person name="Jiang X."/>
            <person name="Xia Y."/>
            <person name="Yu K."/>
            <person name="Li B."/>
            <person name="Zhang T."/>
        </authorList>
    </citation>
    <scope>NUCLEOTIDE SEQUENCE [LARGE SCALE GENOMIC DNA]</scope>
    <source>
        <strain evidence="13">SG_bin8</strain>
    </source>
</reference>
<keyword evidence="4" id="KW-0521">NADP</keyword>
<keyword evidence="5 10" id="KW-0560">Oxidoreductase</keyword>
<dbReference type="STRING" id="1827387.A4S15_02190"/>
<feature type="binding site" evidence="8">
    <location>
        <begin position="177"/>
        <end position="184"/>
    </location>
    <ligand>
        <name>NAD(+)</name>
        <dbReference type="ChEBI" id="CHEBI:57540"/>
    </ligand>
</feature>
<dbReference type="InterPro" id="IPR023753">
    <property type="entry name" value="FAD/NAD-binding_dom"/>
</dbReference>
<evidence type="ECO:0000256" key="8">
    <source>
        <dbReference type="PIRSR" id="PIRSR000350-3"/>
    </source>
</evidence>
<dbReference type="InterPro" id="IPR016156">
    <property type="entry name" value="FAD/NAD-linked_Rdtase_dimer_sf"/>
</dbReference>
<dbReference type="SUPFAM" id="SSF51905">
    <property type="entry name" value="FAD/NAD(P)-binding domain"/>
    <property type="match status" value="1"/>
</dbReference>
<feature type="binding site" evidence="8">
    <location>
        <position position="308"/>
    </location>
    <ligand>
        <name>FAD</name>
        <dbReference type="ChEBI" id="CHEBI:57692"/>
    </ligand>
</feature>
<dbReference type="Pfam" id="PF02852">
    <property type="entry name" value="Pyr_redox_dim"/>
    <property type="match status" value="1"/>
</dbReference>
<comment type="caution">
    <text evidence="13">The sequence shown here is derived from an EMBL/GenBank/DDBJ whole genome shotgun (WGS) entry which is preliminary data.</text>
</comment>
<keyword evidence="2 10" id="KW-0285">Flavoprotein</keyword>
<feature type="binding site" evidence="8">
    <location>
        <begin position="140"/>
        <end position="142"/>
    </location>
    <ligand>
        <name>FAD</name>
        <dbReference type="ChEBI" id="CHEBI:57692"/>
    </ligand>
</feature>
<keyword evidence="8" id="KW-0520">NAD</keyword>
<evidence type="ECO:0000256" key="6">
    <source>
        <dbReference type="ARBA" id="ARBA00023157"/>
    </source>
</evidence>
<dbReference type="PRINTS" id="PR00368">
    <property type="entry name" value="FADPNR"/>
</dbReference>
<evidence type="ECO:0000256" key="5">
    <source>
        <dbReference type="ARBA" id="ARBA00023002"/>
    </source>
</evidence>
<evidence type="ECO:0000256" key="4">
    <source>
        <dbReference type="ARBA" id="ARBA00022857"/>
    </source>
</evidence>
<dbReference type="Pfam" id="PF07992">
    <property type="entry name" value="Pyr_redox_2"/>
    <property type="match status" value="1"/>
</dbReference>
<dbReference type="PIRSF" id="PIRSF000350">
    <property type="entry name" value="Mercury_reductase_MerA"/>
    <property type="match status" value="1"/>
</dbReference>
<dbReference type="Gene3D" id="3.30.390.30">
    <property type="match status" value="1"/>
</dbReference>
<keyword evidence="7 10" id="KW-0676">Redox-active center</keyword>
<accession>A0A1W9HQ77</accession>
<dbReference type="FunFam" id="3.30.390.30:FF:000001">
    <property type="entry name" value="Dihydrolipoyl dehydrogenase"/>
    <property type="match status" value="1"/>
</dbReference>
<dbReference type="Proteomes" id="UP000192872">
    <property type="component" value="Unassembled WGS sequence"/>
</dbReference>
<feature type="binding site" evidence="8">
    <location>
        <position position="267"/>
    </location>
    <ligand>
        <name>NAD(+)</name>
        <dbReference type="ChEBI" id="CHEBI:57540"/>
    </ligand>
</feature>
<keyword evidence="6" id="KW-1015">Disulfide bond</keyword>
<dbReference type="AlphaFoldDB" id="A0A1W9HQ77"/>
<proteinExistence type="inferred from homology"/>